<evidence type="ECO:0000313" key="1">
    <source>
        <dbReference type="EMBL" id="ORY60662.1"/>
    </source>
</evidence>
<organism evidence="1 2">
    <name type="scientific">Pseudomassariella vexata</name>
    <dbReference type="NCBI Taxonomy" id="1141098"/>
    <lineage>
        <taxon>Eukaryota</taxon>
        <taxon>Fungi</taxon>
        <taxon>Dikarya</taxon>
        <taxon>Ascomycota</taxon>
        <taxon>Pezizomycotina</taxon>
        <taxon>Sordariomycetes</taxon>
        <taxon>Xylariomycetidae</taxon>
        <taxon>Amphisphaeriales</taxon>
        <taxon>Pseudomassariaceae</taxon>
        <taxon>Pseudomassariella</taxon>
    </lineage>
</organism>
<reference evidence="1 2" key="1">
    <citation type="submission" date="2016-07" db="EMBL/GenBank/DDBJ databases">
        <title>Pervasive Adenine N6-methylation of Active Genes in Fungi.</title>
        <authorList>
            <consortium name="DOE Joint Genome Institute"/>
            <person name="Mondo S.J."/>
            <person name="Dannebaum R.O."/>
            <person name="Kuo R.C."/>
            <person name="Labutti K."/>
            <person name="Haridas S."/>
            <person name="Kuo A."/>
            <person name="Salamov A."/>
            <person name="Ahrendt S.R."/>
            <person name="Lipzen A."/>
            <person name="Sullivan W."/>
            <person name="Andreopoulos W.B."/>
            <person name="Clum A."/>
            <person name="Lindquist E."/>
            <person name="Daum C."/>
            <person name="Ramamoorthy G.K."/>
            <person name="Gryganskyi A."/>
            <person name="Culley D."/>
            <person name="Magnuson J.K."/>
            <person name="James T.Y."/>
            <person name="O'Malley M.A."/>
            <person name="Stajich J.E."/>
            <person name="Spatafora J.W."/>
            <person name="Visel A."/>
            <person name="Grigoriev I.V."/>
        </authorList>
    </citation>
    <scope>NUCLEOTIDE SEQUENCE [LARGE SCALE GENOMIC DNA]</scope>
    <source>
        <strain evidence="1 2">CBS 129021</strain>
    </source>
</reference>
<sequence>MARYLKNQGSFEHILATMPDLEVNLQPVLVNWNTELAYLDVSKVFDPFSLVANQSWSPRIQHLALHLGRSSIKHLGYQLDCGKDDRNLASKSAEETLKQFGSLMELVFVVKPFPESEDEWKQMPRDDYGFVPFDAGTGCDRGSHRPHITFQRIVEVYQDVIDGLGRPIKLRTAVEVDNLVAKDTKRI</sequence>
<dbReference type="GeneID" id="63780400"/>
<protein>
    <submittedName>
        <fullName evidence="1">Uncharacterized protein</fullName>
    </submittedName>
</protein>
<dbReference type="RefSeq" id="XP_040712889.1">
    <property type="nucleotide sequence ID" value="XM_040864188.1"/>
</dbReference>
<gene>
    <name evidence="1" type="ORF">BCR38DRAFT_487721</name>
</gene>
<evidence type="ECO:0000313" key="2">
    <source>
        <dbReference type="Proteomes" id="UP000193689"/>
    </source>
</evidence>
<comment type="caution">
    <text evidence="1">The sequence shown here is derived from an EMBL/GenBank/DDBJ whole genome shotgun (WGS) entry which is preliminary data.</text>
</comment>
<name>A0A1Y2DN13_9PEZI</name>
<dbReference type="Proteomes" id="UP000193689">
    <property type="component" value="Unassembled WGS sequence"/>
</dbReference>
<proteinExistence type="predicted"/>
<dbReference type="InParanoid" id="A0A1Y2DN13"/>
<dbReference type="AlphaFoldDB" id="A0A1Y2DN13"/>
<keyword evidence="2" id="KW-1185">Reference proteome</keyword>
<dbReference type="EMBL" id="MCFJ01000011">
    <property type="protein sequence ID" value="ORY60662.1"/>
    <property type="molecule type" value="Genomic_DNA"/>
</dbReference>
<accession>A0A1Y2DN13</accession>